<dbReference type="CDD" id="cd02947">
    <property type="entry name" value="TRX_family"/>
    <property type="match status" value="1"/>
</dbReference>
<protein>
    <submittedName>
        <fullName evidence="2">Thioredoxin 1</fullName>
    </submittedName>
</protein>
<dbReference type="InterPro" id="IPR013766">
    <property type="entry name" value="Thioredoxin_domain"/>
</dbReference>
<evidence type="ECO:0000259" key="1">
    <source>
        <dbReference type="Pfam" id="PF00085"/>
    </source>
</evidence>
<dbReference type="EMBL" id="JACHHZ010000003">
    <property type="protein sequence ID" value="MBB6093684.1"/>
    <property type="molecule type" value="Genomic_DNA"/>
</dbReference>
<dbReference type="AlphaFoldDB" id="A0A841HM58"/>
<evidence type="ECO:0000313" key="2">
    <source>
        <dbReference type="EMBL" id="MBB6093684.1"/>
    </source>
</evidence>
<accession>A0A841HM58</accession>
<name>A0A841HM58_9GAMM</name>
<evidence type="ECO:0000313" key="3">
    <source>
        <dbReference type="Proteomes" id="UP000588068"/>
    </source>
</evidence>
<gene>
    <name evidence="2" type="ORF">HNQ60_002565</name>
</gene>
<sequence length="102" mass="11355">MNADPDPTRTDIDSTPGAVLLEFGAWWCGYCQSAKPLIEAALQQFPQARHIKVEDGKGRPLGRSFSVKLWPTLIFLTDGEEKSRLVRPSDRTQIEAGLRSIT</sequence>
<dbReference type="Pfam" id="PF00085">
    <property type="entry name" value="Thioredoxin"/>
    <property type="match status" value="1"/>
</dbReference>
<comment type="caution">
    <text evidence="2">The sequence shown here is derived from an EMBL/GenBank/DDBJ whole genome shotgun (WGS) entry which is preliminary data.</text>
</comment>
<proteinExistence type="predicted"/>
<keyword evidence="3" id="KW-1185">Reference proteome</keyword>
<dbReference type="Proteomes" id="UP000588068">
    <property type="component" value="Unassembled WGS sequence"/>
</dbReference>
<dbReference type="RefSeq" id="WP_184332317.1">
    <property type="nucleotide sequence ID" value="NZ_JACHHZ010000003.1"/>
</dbReference>
<dbReference type="Gene3D" id="3.40.30.10">
    <property type="entry name" value="Glutaredoxin"/>
    <property type="match status" value="1"/>
</dbReference>
<dbReference type="InterPro" id="IPR036249">
    <property type="entry name" value="Thioredoxin-like_sf"/>
</dbReference>
<dbReference type="SUPFAM" id="SSF52833">
    <property type="entry name" value="Thioredoxin-like"/>
    <property type="match status" value="1"/>
</dbReference>
<feature type="domain" description="Thioredoxin" evidence="1">
    <location>
        <begin position="12"/>
        <end position="98"/>
    </location>
</feature>
<reference evidence="2 3" key="1">
    <citation type="submission" date="2020-08" db="EMBL/GenBank/DDBJ databases">
        <title>Genomic Encyclopedia of Type Strains, Phase IV (KMG-IV): sequencing the most valuable type-strain genomes for metagenomic binning, comparative biology and taxonomic classification.</title>
        <authorList>
            <person name="Goeker M."/>
        </authorList>
    </citation>
    <scope>NUCLEOTIDE SEQUENCE [LARGE SCALE GENOMIC DNA]</scope>
    <source>
        <strain evidence="2 3">DSM 26723</strain>
    </source>
</reference>
<organism evidence="2 3">
    <name type="scientific">Povalibacter uvarum</name>
    <dbReference type="NCBI Taxonomy" id="732238"/>
    <lineage>
        <taxon>Bacteria</taxon>
        <taxon>Pseudomonadati</taxon>
        <taxon>Pseudomonadota</taxon>
        <taxon>Gammaproteobacteria</taxon>
        <taxon>Steroidobacterales</taxon>
        <taxon>Steroidobacteraceae</taxon>
        <taxon>Povalibacter</taxon>
    </lineage>
</organism>